<keyword evidence="5 6" id="KW-0472">Membrane</keyword>
<evidence type="ECO:0000256" key="5">
    <source>
        <dbReference type="ARBA" id="ARBA00023136"/>
    </source>
</evidence>
<keyword evidence="4 6" id="KW-1133">Transmembrane helix</keyword>
<dbReference type="InterPro" id="IPR025857">
    <property type="entry name" value="MacB_PCD"/>
</dbReference>
<keyword evidence="3 6" id="KW-0812">Transmembrane</keyword>
<evidence type="ECO:0000313" key="9">
    <source>
        <dbReference type="EMBL" id="SFJ43410.1"/>
    </source>
</evidence>
<dbReference type="Pfam" id="PF12704">
    <property type="entry name" value="MacB_PCD"/>
    <property type="match status" value="1"/>
</dbReference>
<feature type="transmembrane region" description="Helical" evidence="6">
    <location>
        <begin position="343"/>
        <end position="363"/>
    </location>
</feature>
<organism evidence="9 10">
    <name type="scientific">Planctomicrobium piriforme</name>
    <dbReference type="NCBI Taxonomy" id="1576369"/>
    <lineage>
        <taxon>Bacteria</taxon>
        <taxon>Pseudomonadati</taxon>
        <taxon>Planctomycetota</taxon>
        <taxon>Planctomycetia</taxon>
        <taxon>Planctomycetales</taxon>
        <taxon>Planctomycetaceae</taxon>
        <taxon>Planctomicrobium</taxon>
    </lineage>
</organism>
<comment type="subcellular location">
    <subcellularLocation>
        <location evidence="1">Cell membrane</location>
        <topology evidence="1">Multi-pass membrane protein</topology>
    </subcellularLocation>
</comment>
<dbReference type="EMBL" id="FOQD01000020">
    <property type="protein sequence ID" value="SFJ43410.1"/>
    <property type="molecule type" value="Genomic_DNA"/>
</dbReference>
<dbReference type="GO" id="GO:0005886">
    <property type="term" value="C:plasma membrane"/>
    <property type="evidence" value="ECO:0007669"/>
    <property type="project" value="UniProtKB-SubCell"/>
</dbReference>
<keyword evidence="10" id="KW-1185">Reference proteome</keyword>
<dbReference type="PANTHER" id="PTHR43738:SF3">
    <property type="entry name" value="ABC TRANSPORTER PERMEASE"/>
    <property type="match status" value="1"/>
</dbReference>
<sequence>MFRFVPYVFKSLWGHRARTLLTVSGAAVAMFVFCFVGSVQEGLDRLTSDEDAQRTLIVFQENRFCPTSSRLPEDYARRIAVIPGVKNVMPIQVWTNNCRASLDVVVFNGANPKQLRESRKLTLVSGNWNQFESQRDAAILGRNVAQRRRLAVGDQFSIGDLNVQVAGIFSSPVPAEENLIYTSLAFLQYTRGLDAAGLVTQHEVHLTENADPEDVASTIDEALKAGPVATTTRRKGAFQTSTLSDLVDLIGFAHWLGYASVGLVLALVGTTTVMSVQDRVKEHAVLQTLGVRPGRVFRIVMTESLVQCTLGGLLGMVTAMGLLAWSGLAVGAEGVTIAFRPSWVLAVSAVWISLLVGVLAGVFPAMHASRIRIVEAMRQA</sequence>
<dbReference type="AlphaFoldDB" id="A0A1I3RBH1"/>
<feature type="transmembrane region" description="Helical" evidence="6">
    <location>
        <begin position="255"/>
        <end position="276"/>
    </location>
</feature>
<reference evidence="10" key="1">
    <citation type="submission" date="2016-10" db="EMBL/GenBank/DDBJ databases">
        <authorList>
            <person name="Varghese N."/>
            <person name="Submissions S."/>
        </authorList>
    </citation>
    <scope>NUCLEOTIDE SEQUENCE [LARGE SCALE GENOMIC DNA]</scope>
    <source>
        <strain evidence="10">DSM 26348</strain>
    </source>
</reference>
<gene>
    <name evidence="9" type="ORF">SAMN05421753_12070</name>
</gene>
<dbReference type="Proteomes" id="UP000199518">
    <property type="component" value="Unassembled WGS sequence"/>
</dbReference>
<protein>
    <submittedName>
        <fullName evidence="9">Putative ABC transport system permease protein</fullName>
    </submittedName>
</protein>
<evidence type="ECO:0000256" key="1">
    <source>
        <dbReference type="ARBA" id="ARBA00004651"/>
    </source>
</evidence>
<evidence type="ECO:0000256" key="6">
    <source>
        <dbReference type="SAM" id="Phobius"/>
    </source>
</evidence>
<dbReference type="InterPro" id="IPR051125">
    <property type="entry name" value="ABC-4/HrtB_transporter"/>
</dbReference>
<proteinExistence type="predicted"/>
<feature type="transmembrane region" description="Helical" evidence="6">
    <location>
        <begin position="20"/>
        <end position="39"/>
    </location>
</feature>
<name>A0A1I3RBH1_9PLAN</name>
<evidence type="ECO:0000259" key="8">
    <source>
        <dbReference type="Pfam" id="PF12704"/>
    </source>
</evidence>
<dbReference type="PANTHER" id="PTHR43738">
    <property type="entry name" value="ABC TRANSPORTER, MEMBRANE PROTEIN"/>
    <property type="match status" value="1"/>
</dbReference>
<evidence type="ECO:0000313" key="10">
    <source>
        <dbReference type="Proteomes" id="UP000199518"/>
    </source>
</evidence>
<evidence type="ECO:0000256" key="3">
    <source>
        <dbReference type="ARBA" id="ARBA00022692"/>
    </source>
</evidence>
<dbReference type="STRING" id="1576369.SAMN05421753_12070"/>
<dbReference type="Pfam" id="PF02687">
    <property type="entry name" value="FtsX"/>
    <property type="match status" value="1"/>
</dbReference>
<feature type="transmembrane region" description="Helical" evidence="6">
    <location>
        <begin position="296"/>
        <end position="323"/>
    </location>
</feature>
<keyword evidence="2" id="KW-1003">Cell membrane</keyword>
<feature type="domain" description="ABC3 transporter permease C-terminal" evidence="7">
    <location>
        <begin position="260"/>
        <end position="371"/>
    </location>
</feature>
<evidence type="ECO:0000259" key="7">
    <source>
        <dbReference type="Pfam" id="PF02687"/>
    </source>
</evidence>
<dbReference type="OrthoDB" id="251089at2"/>
<dbReference type="InterPro" id="IPR003838">
    <property type="entry name" value="ABC3_permease_C"/>
</dbReference>
<dbReference type="RefSeq" id="WP_092055732.1">
    <property type="nucleotide sequence ID" value="NZ_FOQD01000020.1"/>
</dbReference>
<feature type="domain" description="MacB-like periplasmic core" evidence="8">
    <location>
        <begin position="19"/>
        <end position="221"/>
    </location>
</feature>
<evidence type="ECO:0000256" key="4">
    <source>
        <dbReference type="ARBA" id="ARBA00022989"/>
    </source>
</evidence>
<accession>A0A1I3RBH1</accession>
<evidence type="ECO:0000256" key="2">
    <source>
        <dbReference type="ARBA" id="ARBA00022475"/>
    </source>
</evidence>